<proteinExistence type="predicted"/>
<name>A0A0A9F2I4_ARUDO</name>
<reference evidence="1" key="2">
    <citation type="journal article" date="2015" name="Data Brief">
        <title>Shoot transcriptome of the giant reed, Arundo donax.</title>
        <authorList>
            <person name="Barrero R.A."/>
            <person name="Guerrero F.D."/>
            <person name="Moolhuijzen P."/>
            <person name="Goolsby J.A."/>
            <person name="Tidwell J."/>
            <person name="Bellgard S.E."/>
            <person name="Bellgard M.I."/>
        </authorList>
    </citation>
    <scope>NUCLEOTIDE SEQUENCE</scope>
    <source>
        <tissue evidence="1">Shoot tissue taken approximately 20 cm above the soil surface</tissue>
    </source>
</reference>
<accession>A0A0A9F2I4</accession>
<protein>
    <submittedName>
        <fullName evidence="1">Uncharacterized protein</fullName>
    </submittedName>
</protein>
<dbReference type="EMBL" id="GBRH01193545">
    <property type="protein sequence ID" value="JAE04351.1"/>
    <property type="molecule type" value="Transcribed_RNA"/>
</dbReference>
<evidence type="ECO:0000313" key="1">
    <source>
        <dbReference type="EMBL" id="JAE04351.1"/>
    </source>
</evidence>
<reference evidence="1" key="1">
    <citation type="submission" date="2014-09" db="EMBL/GenBank/DDBJ databases">
        <authorList>
            <person name="Magalhaes I.L.F."/>
            <person name="Oliveira U."/>
            <person name="Santos F.R."/>
            <person name="Vidigal T.H.D.A."/>
            <person name="Brescovit A.D."/>
            <person name="Santos A.J."/>
        </authorList>
    </citation>
    <scope>NUCLEOTIDE SEQUENCE</scope>
    <source>
        <tissue evidence="1">Shoot tissue taken approximately 20 cm above the soil surface</tissue>
    </source>
</reference>
<dbReference type="AlphaFoldDB" id="A0A0A9F2I4"/>
<sequence length="30" mass="3663">MAFNLYTKILINIQIDAVQCFSEYMTWFRC</sequence>
<organism evidence="1">
    <name type="scientific">Arundo donax</name>
    <name type="common">Giant reed</name>
    <name type="synonym">Donax arundinaceus</name>
    <dbReference type="NCBI Taxonomy" id="35708"/>
    <lineage>
        <taxon>Eukaryota</taxon>
        <taxon>Viridiplantae</taxon>
        <taxon>Streptophyta</taxon>
        <taxon>Embryophyta</taxon>
        <taxon>Tracheophyta</taxon>
        <taxon>Spermatophyta</taxon>
        <taxon>Magnoliopsida</taxon>
        <taxon>Liliopsida</taxon>
        <taxon>Poales</taxon>
        <taxon>Poaceae</taxon>
        <taxon>PACMAD clade</taxon>
        <taxon>Arundinoideae</taxon>
        <taxon>Arundineae</taxon>
        <taxon>Arundo</taxon>
    </lineage>
</organism>